<evidence type="ECO:0000313" key="1">
    <source>
        <dbReference type="EMBL" id="KAJ9089120.1"/>
    </source>
</evidence>
<comment type="caution">
    <text evidence="1">The sequence shown here is derived from an EMBL/GenBank/DDBJ whole genome shotgun (WGS) entry which is preliminary data.</text>
</comment>
<gene>
    <name evidence="1" type="ORF">DSO57_1016216</name>
</gene>
<accession>A0ACC2UQG3</accession>
<dbReference type="EMBL" id="QTSX02000065">
    <property type="protein sequence ID" value="KAJ9089120.1"/>
    <property type="molecule type" value="Genomic_DNA"/>
</dbReference>
<keyword evidence="2" id="KW-1185">Reference proteome</keyword>
<name>A0ACC2UQG3_9FUNG</name>
<organism evidence="1 2">
    <name type="scientific">Entomophthora muscae</name>
    <dbReference type="NCBI Taxonomy" id="34485"/>
    <lineage>
        <taxon>Eukaryota</taxon>
        <taxon>Fungi</taxon>
        <taxon>Fungi incertae sedis</taxon>
        <taxon>Zoopagomycota</taxon>
        <taxon>Entomophthoromycotina</taxon>
        <taxon>Entomophthoromycetes</taxon>
        <taxon>Entomophthorales</taxon>
        <taxon>Entomophthoraceae</taxon>
        <taxon>Entomophthora</taxon>
    </lineage>
</organism>
<protein>
    <submittedName>
        <fullName evidence="1">Uncharacterized protein</fullName>
    </submittedName>
</protein>
<sequence>MVDTLRTFAIGFAGCYIAIATHVTFNSLYTCIFSSSVIARARVGIGAMFLLTSLANFLQYLPIGDLGCLFTAKLSIASFHIQMLSGEAFQMYRISVIAGSNRIFASLAIPLLILRATVMVSDVVVSTSYADSQDSCVFVQELYSGVVHVAMDAIVELFITTAISMALFQHTQDLKRLSRGSRNISLYKIIIETNIFRTIILFLVNLTTMLVIMNDPHSIVLTYMWSLMGIVYLYFVIYDKGMVRFLHLIANTPSRHTAAREENHFSSMTPLQQPIPNLISLPVTVDEWAGQYLSHHDAPGAPKQQLVSIDVIS</sequence>
<evidence type="ECO:0000313" key="2">
    <source>
        <dbReference type="Proteomes" id="UP001165960"/>
    </source>
</evidence>
<dbReference type="Proteomes" id="UP001165960">
    <property type="component" value="Unassembled WGS sequence"/>
</dbReference>
<reference evidence="1" key="1">
    <citation type="submission" date="2022-04" db="EMBL/GenBank/DDBJ databases">
        <title>Genome of the entomopathogenic fungus Entomophthora muscae.</title>
        <authorList>
            <person name="Elya C."/>
            <person name="Lovett B.R."/>
            <person name="Lee E."/>
            <person name="Macias A.M."/>
            <person name="Hajek A.E."/>
            <person name="De Bivort B.L."/>
            <person name="Kasson M.T."/>
            <person name="De Fine Licht H.H."/>
            <person name="Stajich J.E."/>
        </authorList>
    </citation>
    <scope>NUCLEOTIDE SEQUENCE</scope>
    <source>
        <strain evidence="1">Berkeley</strain>
    </source>
</reference>
<proteinExistence type="predicted"/>